<dbReference type="EMBL" id="CAJNON010000393">
    <property type="protein sequence ID" value="CAF1239010.1"/>
    <property type="molecule type" value="Genomic_DNA"/>
</dbReference>
<dbReference type="OrthoDB" id="6355676at2759"/>
<dbReference type="Proteomes" id="UP000663881">
    <property type="component" value="Unassembled WGS sequence"/>
</dbReference>
<gene>
    <name evidence="11" type="ORF">IZO911_LOCUS33821</name>
    <name evidence="12" type="ORF">KXQ929_LOCUS8197</name>
    <name evidence="13" type="ORF">OKA104_LOCUS19497</name>
    <name evidence="10" type="ORF">VCS650_LOCUS27683</name>
</gene>
<keyword evidence="2" id="KW-0863">Zinc-finger</keyword>
<dbReference type="PROSITE" id="PS51030">
    <property type="entry name" value="NUCLEAR_REC_DBD_2"/>
    <property type="match status" value="1"/>
</dbReference>
<dbReference type="Proteomes" id="UP000663891">
    <property type="component" value="Unassembled WGS sequence"/>
</dbReference>
<evidence type="ECO:0000313" key="14">
    <source>
        <dbReference type="Proteomes" id="UP000663860"/>
    </source>
</evidence>
<dbReference type="Gene3D" id="3.30.50.10">
    <property type="entry name" value="Erythroid Transcription Factor GATA-1, subunit A"/>
    <property type="match status" value="1"/>
</dbReference>
<dbReference type="PANTHER" id="PTHR24082">
    <property type="entry name" value="NUCLEAR HORMONE RECEPTOR"/>
    <property type="match status" value="1"/>
</dbReference>
<dbReference type="GO" id="GO:0004879">
    <property type="term" value="F:nuclear receptor activity"/>
    <property type="evidence" value="ECO:0007669"/>
    <property type="project" value="TreeGrafter"/>
</dbReference>
<keyword evidence="7" id="KW-0675">Receptor</keyword>
<evidence type="ECO:0000313" key="11">
    <source>
        <dbReference type="EMBL" id="CAF1296616.1"/>
    </source>
</evidence>
<evidence type="ECO:0000256" key="2">
    <source>
        <dbReference type="ARBA" id="ARBA00022771"/>
    </source>
</evidence>
<dbReference type="GO" id="GO:0000978">
    <property type="term" value="F:RNA polymerase II cis-regulatory region sequence-specific DNA binding"/>
    <property type="evidence" value="ECO:0007669"/>
    <property type="project" value="TreeGrafter"/>
</dbReference>
<evidence type="ECO:0000259" key="9">
    <source>
        <dbReference type="PROSITE" id="PS51030"/>
    </source>
</evidence>
<evidence type="ECO:0000256" key="4">
    <source>
        <dbReference type="ARBA" id="ARBA00023015"/>
    </source>
</evidence>
<keyword evidence="4" id="KW-0805">Transcription regulation</keyword>
<keyword evidence="6" id="KW-0804">Transcription</keyword>
<dbReference type="SUPFAM" id="SSF57716">
    <property type="entry name" value="Glucocorticoid receptor-like (DNA-binding domain)"/>
    <property type="match status" value="1"/>
</dbReference>
<dbReference type="GO" id="GO:0030154">
    <property type="term" value="P:cell differentiation"/>
    <property type="evidence" value="ECO:0007669"/>
    <property type="project" value="TreeGrafter"/>
</dbReference>
<feature type="domain" description="Nuclear receptor" evidence="9">
    <location>
        <begin position="36"/>
        <end position="112"/>
    </location>
</feature>
<evidence type="ECO:0000256" key="7">
    <source>
        <dbReference type="ARBA" id="ARBA00023170"/>
    </source>
</evidence>
<keyword evidence="1" id="KW-0479">Metal-binding</keyword>
<dbReference type="EMBL" id="CAJNOE010000638">
    <property type="protein sequence ID" value="CAF1296616.1"/>
    <property type="molecule type" value="Genomic_DNA"/>
</dbReference>
<evidence type="ECO:0000313" key="10">
    <source>
        <dbReference type="EMBL" id="CAF1239010.1"/>
    </source>
</evidence>
<dbReference type="EMBL" id="CAJOBB010000351">
    <property type="protein sequence ID" value="CAF3658859.1"/>
    <property type="molecule type" value="Genomic_DNA"/>
</dbReference>
<dbReference type="GO" id="GO:0045944">
    <property type="term" value="P:positive regulation of transcription by RNA polymerase II"/>
    <property type="evidence" value="ECO:0007669"/>
    <property type="project" value="TreeGrafter"/>
</dbReference>
<proteinExistence type="predicted"/>
<dbReference type="SMART" id="SM00399">
    <property type="entry name" value="ZnF_C4"/>
    <property type="match status" value="1"/>
</dbReference>
<dbReference type="Pfam" id="PF00105">
    <property type="entry name" value="zf-C4"/>
    <property type="match status" value="1"/>
</dbReference>
<organism evidence="11 14">
    <name type="scientific">Adineta steineri</name>
    <dbReference type="NCBI Taxonomy" id="433720"/>
    <lineage>
        <taxon>Eukaryota</taxon>
        <taxon>Metazoa</taxon>
        <taxon>Spiralia</taxon>
        <taxon>Gnathifera</taxon>
        <taxon>Rotifera</taxon>
        <taxon>Eurotatoria</taxon>
        <taxon>Bdelloidea</taxon>
        <taxon>Adinetida</taxon>
        <taxon>Adinetidae</taxon>
        <taxon>Adineta</taxon>
    </lineage>
</organism>
<keyword evidence="5" id="KW-0238">DNA-binding</keyword>
<dbReference type="EMBL" id="CAJOAY010001258">
    <property type="protein sequence ID" value="CAF3818160.1"/>
    <property type="molecule type" value="Genomic_DNA"/>
</dbReference>
<evidence type="ECO:0000256" key="1">
    <source>
        <dbReference type="ARBA" id="ARBA00022723"/>
    </source>
</evidence>
<dbReference type="GO" id="GO:0000122">
    <property type="term" value="P:negative regulation of transcription by RNA polymerase II"/>
    <property type="evidence" value="ECO:0007669"/>
    <property type="project" value="TreeGrafter"/>
</dbReference>
<dbReference type="InterPro" id="IPR013088">
    <property type="entry name" value="Znf_NHR/GATA"/>
</dbReference>
<protein>
    <recommendedName>
        <fullName evidence="9">Nuclear receptor domain-containing protein</fullName>
    </recommendedName>
</protein>
<dbReference type="Gene3D" id="1.10.565.10">
    <property type="entry name" value="Retinoid X Receptor"/>
    <property type="match status" value="1"/>
</dbReference>
<keyword evidence="8" id="KW-0539">Nucleus</keyword>
<dbReference type="Proteomes" id="UP000663860">
    <property type="component" value="Unassembled WGS sequence"/>
</dbReference>
<dbReference type="Proteomes" id="UP000663868">
    <property type="component" value="Unassembled WGS sequence"/>
</dbReference>
<dbReference type="InterPro" id="IPR001628">
    <property type="entry name" value="Znf_hrmn_rcpt"/>
</dbReference>
<reference evidence="11" key="1">
    <citation type="submission" date="2021-02" db="EMBL/GenBank/DDBJ databases">
        <authorList>
            <person name="Nowell W R."/>
        </authorList>
    </citation>
    <scope>NUCLEOTIDE SEQUENCE</scope>
</reference>
<dbReference type="AlphaFoldDB" id="A0A815DHX8"/>
<dbReference type="InterPro" id="IPR035500">
    <property type="entry name" value="NHR-like_dom_sf"/>
</dbReference>
<dbReference type="PROSITE" id="PS00031">
    <property type="entry name" value="NUCLEAR_REC_DBD_1"/>
    <property type="match status" value="1"/>
</dbReference>
<dbReference type="PRINTS" id="PR00047">
    <property type="entry name" value="STROIDFINGER"/>
</dbReference>
<accession>A0A815DHX8</accession>
<comment type="caution">
    <text evidence="11">The sequence shown here is derived from an EMBL/GenBank/DDBJ whole genome shotgun (WGS) entry which is preliminary data.</text>
</comment>
<keyword evidence="3" id="KW-0862">Zinc</keyword>
<dbReference type="PANTHER" id="PTHR24082:SF283">
    <property type="entry name" value="NUCLEAR HORMONE RECEPTOR HR96"/>
    <property type="match status" value="1"/>
</dbReference>
<evidence type="ECO:0000313" key="13">
    <source>
        <dbReference type="EMBL" id="CAF3818160.1"/>
    </source>
</evidence>
<evidence type="ECO:0000313" key="12">
    <source>
        <dbReference type="EMBL" id="CAF3658859.1"/>
    </source>
</evidence>
<dbReference type="GO" id="GO:0008270">
    <property type="term" value="F:zinc ion binding"/>
    <property type="evidence" value="ECO:0007669"/>
    <property type="project" value="UniProtKB-KW"/>
</dbReference>
<dbReference type="SUPFAM" id="SSF48508">
    <property type="entry name" value="Nuclear receptor ligand-binding domain"/>
    <property type="match status" value="1"/>
</dbReference>
<evidence type="ECO:0000256" key="8">
    <source>
        <dbReference type="ARBA" id="ARBA00023242"/>
    </source>
</evidence>
<sequence>MLPMYSNSNDYNDISLDASDISDSLPVKLSKRNHGKNCCAICGAKSTGNNFDVLTCSSCKAFFRRNGIKPLNQFFCHVSGNCKIDERTRRQCTACRLRKCFAMGMVKERIRTEEQNQRHRALVEANRRQKLKQSDQLQKHSQKISKIHHDSISSMDSDTNQVDLLFELFYDNAQQIISDDFIFKFDRDLTDVLNLYCVPVSCLITFLKQLSQFQQLSIDDKLILLKYNTKVLIPILIYLLNTTFDIQILINHPGICNINNKIADAYSLFSNIVPDDNRLLVILIIVLLFCPCLYTTDSLYDVGYISDHSRQLIQYAYDEYVQLLWYYVVEKCDDNEQQAALMYMKIVTACLQLQKVTNEIYDIVKCFVQIDQLHMMMQSILHLT</sequence>
<name>A0A815DHX8_9BILA</name>
<dbReference type="InterPro" id="IPR050234">
    <property type="entry name" value="Nuclear_hormone_rcpt_NR1"/>
</dbReference>
<evidence type="ECO:0000256" key="3">
    <source>
        <dbReference type="ARBA" id="ARBA00022833"/>
    </source>
</evidence>
<evidence type="ECO:0000256" key="5">
    <source>
        <dbReference type="ARBA" id="ARBA00023125"/>
    </source>
</evidence>
<evidence type="ECO:0000256" key="6">
    <source>
        <dbReference type="ARBA" id="ARBA00023163"/>
    </source>
</evidence>